<keyword evidence="4" id="KW-1185">Reference proteome</keyword>
<dbReference type="AlphaFoldDB" id="A0A2K1L4I7"/>
<accession>A0A2K1L4I7</accession>
<dbReference type="InParanoid" id="A0A2K1L4I7"/>
<feature type="domain" description="Reverse transcriptase zinc-binding" evidence="1">
    <location>
        <begin position="28"/>
        <end position="94"/>
    </location>
</feature>
<reference evidence="3" key="3">
    <citation type="submission" date="2020-12" db="UniProtKB">
        <authorList>
            <consortium name="EnsemblPlants"/>
        </authorList>
    </citation>
    <scope>IDENTIFICATION</scope>
</reference>
<name>A0A2K1L4I7_PHYPA</name>
<evidence type="ECO:0000259" key="1">
    <source>
        <dbReference type="Pfam" id="PF13966"/>
    </source>
</evidence>
<reference evidence="2 4" key="1">
    <citation type="journal article" date="2008" name="Science">
        <title>The Physcomitrella genome reveals evolutionary insights into the conquest of land by plants.</title>
        <authorList>
            <person name="Rensing S."/>
            <person name="Lang D."/>
            <person name="Zimmer A."/>
            <person name="Terry A."/>
            <person name="Salamov A."/>
            <person name="Shapiro H."/>
            <person name="Nishiyama T."/>
            <person name="Perroud P.-F."/>
            <person name="Lindquist E."/>
            <person name="Kamisugi Y."/>
            <person name="Tanahashi T."/>
            <person name="Sakakibara K."/>
            <person name="Fujita T."/>
            <person name="Oishi K."/>
            <person name="Shin-I T."/>
            <person name="Kuroki Y."/>
            <person name="Toyoda A."/>
            <person name="Suzuki Y."/>
            <person name="Hashimoto A."/>
            <person name="Yamaguchi K."/>
            <person name="Sugano A."/>
            <person name="Kohara Y."/>
            <person name="Fujiyama A."/>
            <person name="Anterola A."/>
            <person name="Aoki S."/>
            <person name="Ashton N."/>
            <person name="Barbazuk W.B."/>
            <person name="Barker E."/>
            <person name="Bennetzen J."/>
            <person name="Bezanilla M."/>
            <person name="Blankenship R."/>
            <person name="Cho S.H."/>
            <person name="Dutcher S."/>
            <person name="Estelle M."/>
            <person name="Fawcett J.A."/>
            <person name="Gundlach H."/>
            <person name="Hanada K."/>
            <person name="Heyl A."/>
            <person name="Hicks K.A."/>
            <person name="Hugh J."/>
            <person name="Lohr M."/>
            <person name="Mayer K."/>
            <person name="Melkozernov A."/>
            <person name="Murata T."/>
            <person name="Nelson D."/>
            <person name="Pils B."/>
            <person name="Prigge M."/>
            <person name="Reiss B."/>
            <person name="Renner T."/>
            <person name="Rombauts S."/>
            <person name="Rushton P."/>
            <person name="Sanderfoot A."/>
            <person name="Schween G."/>
            <person name="Shiu S.-H."/>
            <person name="Stueber K."/>
            <person name="Theodoulou F.L."/>
            <person name="Tu H."/>
            <person name="Van de Peer Y."/>
            <person name="Verrier P.J."/>
            <person name="Waters E."/>
            <person name="Wood A."/>
            <person name="Yang L."/>
            <person name="Cove D."/>
            <person name="Cuming A."/>
            <person name="Hasebe M."/>
            <person name="Lucas S."/>
            <person name="Mishler D.B."/>
            <person name="Reski R."/>
            <person name="Grigoriev I."/>
            <person name="Quatrano R.S."/>
            <person name="Boore J.L."/>
        </authorList>
    </citation>
    <scope>NUCLEOTIDE SEQUENCE [LARGE SCALE GENOMIC DNA]</scope>
    <source>
        <strain evidence="3 4">cv. Gransden 2004</strain>
    </source>
</reference>
<reference evidence="2 4" key="2">
    <citation type="journal article" date="2018" name="Plant J.">
        <title>The Physcomitrella patens chromosome-scale assembly reveals moss genome structure and evolution.</title>
        <authorList>
            <person name="Lang D."/>
            <person name="Ullrich K.K."/>
            <person name="Murat F."/>
            <person name="Fuchs J."/>
            <person name="Jenkins J."/>
            <person name="Haas F.B."/>
            <person name="Piednoel M."/>
            <person name="Gundlach H."/>
            <person name="Van Bel M."/>
            <person name="Meyberg R."/>
            <person name="Vives C."/>
            <person name="Morata J."/>
            <person name="Symeonidi A."/>
            <person name="Hiss M."/>
            <person name="Muchero W."/>
            <person name="Kamisugi Y."/>
            <person name="Saleh O."/>
            <person name="Blanc G."/>
            <person name="Decker E.L."/>
            <person name="van Gessel N."/>
            <person name="Grimwood J."/>
            <person name="Hayes R.D."/>
            <person name="Graham S.W."/>
            <person name="Gunter L.E."/>
            <person name="McDaniel S.F."/>
            <person name="Hoernstein S.N.W."/>
            <person name="Larsson A."/>
            <person name="Li F.W."/>
            <person name="Perroud P.F."/>
            <person name="Phillips J."/>
            <person name="Ranjan P."/>
            <person name="Rokshar D.S."/>
            <person name="Rothfels C.J."/>
            <person name="Schneider L."/>
            <person name="Shu S."/>
            <person name="Stevenson D.W."/>
            <person name="Thummler F."/>
            <person name="Tillich M."/>
            <person name="Villarreal Aguilar J.C."/>
            <person name="Widiez T."/>
            <person name="Wong G.K."/>
            <person name="Wymore A."/>
            <person name="Zhang Y."/>
            <person name="Zimmer A.D."/>
            <person name="Quatrano R.S."/>
            <person name="Mayer K.F.X."/>
            <person name="Goodstein D."/>
            <person name="Casacuberta J.M."/>
            <person name="Vandepoele K."/>
            <person name="Reski R."/>
            <person name="Cuming A.C."/>
            <person name="Tuskan G.A."/>
            <person name="Maumus F."/>
            <person name="Salse J."/>
            <person name="Schmutz J."/>
            <person name="Rensing S.A."/>
        </authorList>
    </citation>
    <scope>NUCLEOTIDE SEQUENCE [LARGE SCALE GENOMIC DNA]</scope>
    <source>
        <strain evidence="3 4">cv. Gransden 2004</strain>
    </source>
</reference>
<dbReference type="EnsemblPlants" id="Pp3c2_37219V3.1">
    <property type="protein sequence ID" value="PAC:32937597.CDS.1"/>
    <property type="gene ID" value="Pp3c2_37219"/>
</dbReference>
<evidence type="ECO:0000313" key="4">
    <source>
        <dbReference type="Proteomes" id="UP000006727"/>
    </source>
</evidence>
<dbReference type="InterPro" id="IPR026960">
    <property type="entry name" value="RVT-Znf"/>
</dbReference>
<evidence type="ECO:0000313" key="3">
    <source>
        <dbReference type="EnsemblPlants" id="PAC:32937597.CDS.1"/>
    </source>
</evidence>
<sequence>MLKTRHKLPSVVESKWAGVLPRTFKLRWLIVWDPEPIRKEVGLLWLIWHRAVAVNAWRGRVSGSVDLCCLVCLSGVRETMLHCFWECPSAQTAWRRGIQILLQLLAPAITGTNDHRSANHTR</sequence>
<dbReference type="Gramene" id="Pp3c2_37219V3.1">
    <property type="protein sequence ID" value="PAC:32937597.CDS.1"/>
    <property type="gene ID" value="Pp3c2_37219"/>
</dbReference>
<gene>
    <name evidence="2" type="ORF">PHYPA_003738</name>
</gene>
<protein>
    <recommendedName>
        <fullName evidence="1">Reverse transcriptase zinc-binding domain-containing protein</fullName>
    </recommendedName>
</protein>
<dbReference type="Pfam" id="PF13966">
    <property type="entry name" value="zf-RVT"/>
    <property type="match status" value="1"/>
</dbReference>
<dbReference type="EMBL" id="ABEU02000002">
    <property type="protein sequence ID" value="PNR60945.1"/>
    <property type="molecule type" value="Genomic_DNA"/>
</dbReference>
<proteinExistence type="predicted"/>
<evidence type="ECO:0000313" key="2">
    <source>
        <dbReference type="EMBL" id="PNR60945.1"/>
    </source>
</evidence>
<organism evidence="2">
    <name type="scientific">Physcomitrium patens</name>
    <name type="common">Spreading-leaved earth moss</name>
    <name type="synonym">Physcomitrella patens</name>
    <dbReference type="NCBI Taxonomy" id="3218"/>
    <lineage>
        <taxon>Eukaryota</taxon>
        <taxon>Viridiplantae</taxon>
        <taxon>Streptophyta</taxon>
        <taxon>Embryophyta</taxon>
        <taxon>Bryophyta</taxon>
        <taxon>Bryophytina</taxon>
        <taxon>Bryopsida</taxon>
        <taxon>Funariidae</taxon>
        <taxon>Funariales</taxon>
        <taxon>Funariaceae</taxon>
        <taxon>Physcomitrium</taxon>
    </lineage>
</organism>
<dbReference type="Proteomes" id="UP000006727">
    <property type="component" value="Chromosome 2"/>
</dbReference>